<keyword evidence="2" id="KW-0645">Protease</keyword>
<organism evidence="6 7">
    <name type="scientific">Pacificibacter marinus</name>
    <dbReference type="NCBI Taxonomy" id="658057"/>
    <lineage>
        <taxon>Bacteria</taxon>
        <taxon>Pseudomonadati</taxon>
        <taxon>Pseudomonadota</taxon>
        <taxon>Alphaproteobacteria</taxon>
        <taxon>Rhodobacterales</taxon>
        <taxon>Roseobacteraceae</taxon>
        <taxon>Pacificibacter</taxon>
    </lineage>
</organism>
<dbReference type="STRING" id="658057.SAMN04488032_108118"/>
<dbReference type="InterPro" id="IPR000064">
    <property type="entry name" value="NLP_P60_dom"/>
</dbReference>
<comment type="similarity">
    <text evidence="1">Belongs to the peptidase C40 family.</text>
</comment>
<feature type="domain" description="NlpC/P60" evidence="5">
    <location>
        <begin position="150"/>
        <end position="270"/>
    </location>
</feature>
<dbReference type="InterPro" id="IPR041382">
    <property type="entry name" value="SH3_16"/>
</dbReference>
<protein>
    <submittedName>
        <fullName evidence="6">Dipeptidyl-peptidase 6</fullName>
        <ecNumber evidence="6">3.4.22.-</ecNumber>
    </submittedName>
</protein>
<evidence type="ECO:0000256" key="2">
    <source>
        <dbReference type="ARBA" id="ARBA00022670"/>
    </source>
</evidence>
<dbReference type="EC" id="3.4.22.-" evidence="6"/>
<evidence type="ECO:0000256" key="1">
    <source>
        <dbReference type="ARBA" id="ARBA00007074"/>
    </source>
</evidence>
<accession>A0A1Y5S2P6</accession>
<dbReference type="RefSeq" id="WP_085848088.1">
    <property type="nucleotide sequence ID" value="NZ_FNZV01000008.1"/>
</dbReference>
<dbReference type="InterPro" id="IPR051794">
    <property type="entry name" value="PG_Endopeptidase_C40"/>
</dbReference>
<dbReference type="InterPro" id="IPR038765">
    <property type="entry name" value="Papain-like_cys_pep_sf"/>
</dbReference>
<dbReference type="Proteomes" id="UP000193307">
    <property type="component" value="Unassembled WGS sequence"/>
</dbReference>
<dbReference type="Pfam" id="PF18348">
    <property type="entry name" value="SH3_16"/>
    <property type="match status" value="1"/>
</dbReference>
<sequence>MNDPRLIPANMRVALAGFAAQGQAEVVPTPVSVSKPVADLRIAPNGARTRQLVMGEMFDVIERDQGWAFGRAARDGYVGYIAEGDLGFAFEATHFISARASHLYPKDDFKSEARASLPFGARLRVIDERRKFVETDTGQFIPKAHVRLIDRPFSDPVTVAQLFFGTPYLWGGNSSFGIDCSGLVQAGLLACQMPCPGDSDQQMALGADANGGYKRGDVVFWQGHVALCVDDETLIHANAHHMAVAYEPIGKAIARIEAQGDGCVTAHRRI</sequence>
<dbReference type="GO" id="GO:0006508">
    <property type="term" value="P:proteolysis"/>
    <property type="evidence" value="ECO:0007669"/>
    <property type="project" value="UniProtKB-KW"/>
</dbReference>
<dbReference type="EMBL" id="FWFW01000003">
    <property type="protein sequence ID" value="SLN31310.1"/>
    <property type="molecule type" value="Genomic_DNA"/>
</dbReference>
<keyword evidence="7" id="KW-1185">Reference proteome</keyword>
<dbReference type="AlphaFoldDB" id="A0A1Y5S2P6"/>
<dbReference type="PROSITE" id="PS51935">
    <property type="entry name" value="NLPC_P60"/>
    <property type="match status" value="1"/>
</dbReference>
<keyword evidence="3 6" id="KW-0378">Hydrolase</keyword>
<dbReference type="SUPFAM" id="SSF54001">
    <property type="entry name" value="Cysteine proteinases"/>
    <property type="match status" value="1"/>
</dbReference>
<dbReference type="PANTHER" id="PTHR47359">
    <property type="entry name" value="PEPTIDOGLYCAN DL-ENDOPEPTIDASE CWLO"/>
    <property type="match status" value="1"/>
</dbReference>
<proteinExistence type="inferred from homology"/>
<dbReference type="Pfam" id="PF00877">
    <property type="entry name" value="NLPC_P60"/>
    <property type="match status" value="1"/>
</dbReference>
<dbReference type="GO" id="GO:0008234">
    <property type="term" value="F:cysteine-type peptidase activity"/>
    <property type="evidence" value="ECO:0007669"/>
    <property type="project" value="UniProtKB-KW"/>
</dbReference>
<evidence type="ECO:0000256" key="4">
    <source>
        <dbReference type="ARBA" id="ARBA00022807"/>
    </source>
</evidence>
<evidence type="ECO:0000313" key="7">
    <source>
        <dbReference type="Proteomes" id="UP000193307"/>
    </source>
</evidence>
<dbReference type="OrthoDB" id="9813368at2"/>
<dbReference type="PANTHER" id="PTHR47359:SF3">
    <property type="entry name" value="NLP_P60 DOMAIN-CONTAINING PROTEIN-RELATED"/>
    <property type="match status" value="1"/>
</dbReference>
<gene>
    <name evidence="6" type="ORF">PAM7971_01190</name>
</gene>
<reference evidence="6 7" key="1">
    <citation type="submission" date="2017-03" db="EMBL/GenBank/DDBJ databases">
        <authorList>
            <person name="Afonso C.L."/>
            <person name="Miller P.J."/>
            <person name="Scott M.A."/>
            <person name="Spackman E."/>
            <person name="Goraichik I."/>
            <person name="Dimitrov K.M."/>
            <person name="Suarez D.L."/>
            <person name="Swayne D.E."/>
        </authorList>
    </citation>
    <scope>NUCLEOTIDE SEQUENCE [LARGE SCALE GENOMIC DNA]</scope>
    <source>
        <strain evidence="6 7">CECT 7971</strain>
    </source>
</reference>
<evidence type="ECO:0000259" key="5">
    <source>
        <dbReference type="PROSITE" id="PS51935"/>
    </source>
</evidence>
<name>A0A1Y5S2P6_9RHOB</name>
<keyword evidence="4" id="KW-0788">Thiol protease</keyword>
<evidence type="ECO:0000256" key="3">
    <source>
        <dbReference type="ARBA" id="ARBA00022801"/>
    </source>
</evidence>
<dbReference type="Gene3D" id="3.90.1720.10">
    <property type="entry name" value="endopeptidase domain like (from Nostoc punctiforme)"/>
    <property type="match status" value="1"/>
</dbReference>
<evidence type="ECO:0000313" key="6">
    <source>
        <dbReference type="EMBL" id="SLN31310.1"/>
    </source>
</evidence>